<dbReference type="AlphaFoldDB" id="A0A175R498"/>
<name>A0A175R498_9HYPH</name>
<evidence type="ECO:0000259" key="2">
    <source>
        <dbReference type="Pfam" id="PF01232"/>
    </source>
</evidence>
<dbReference type="Gene3D" id="3.40.50.720">
    <property type="entry name" value="NAD(P)-binding Rossmann-like Domain"/>
    <property type="match status" value="1"/>
</dbReference>
<dbReference type="PRINTS" id="PR00084">
    <property type="entry name" value="MTLDHDRGNASE"/>
</dbReference>
<feature type="domain" description="Mannitol dehydrogenase C-terminal" evidence="3">
    <location>
        <begin position="287"/>
        <end position="477"/>
    </location>
</feature>
<protein>
    <recommendedName>
        <fullName evidence="6">Dioxygenase</fullName>
    </recommendedName>
</protein>
<dbReference type="EMBL" id="LDPZ01000052">
    <property type="protein sequence ID" value="KTQ85898.1"/>
    <property type="molecule type" value="Genomic_DNA"/>
</dbReference>
<dbReference type="Gene3D" id="1.10.1040.10">
    <property type="entry name" value="N-(1-d-carboxylethyl)-l-norvaline Dehydrogenase, domain 2"/>
    <property type="match status" value="1"/>
</dbReference>
<dbReference type="PATRIC" id="fig|401562.3.peg.3813"/>
<dbReference type="Proteomes" id="UP000078272">
    <property type="component" value="Unassembled WGS sequence"/>
</dbReference>
<evidence type="ECO:0008006" key="6">
    <source>
        <dbReference type="Google" id="ProtNLM"/>
    </source>
</evidence>
<evidence type="ECO:0000256" key="1">
    <source>
        <dbReference type="ARBA" id="ARBA00023002"/>
    </source>
</evidence>
<evidence type="ECO:0000259" key="3">
    <source>
        <dbReference type="Pfam" id="PF08125"/>
    </source>
</evidence>
<feature type="domain" description="Mannitol dehydrogenase N-terminal" evidence="2">
    <location>
        <begin position="32"/>
        <end position="277"/>
    </location>
</feature>
<dbReference type="InterPro" id="IPR013328">
    <property type="entry name" value="6PGD_dom2"/>
</dbReference>
<reference evidence="4 5" key="1">
    <citation type="journal article" date="2016" name="Front. Microbiol.">
        <title>Genomic Resource of Rice Seed Associated Bacteria.</title>
        <authorList>
            <person name="Midha S."/>
            <person name="Bansal K."/>
            <person name="Sharma S."/>
            <person name="Kumar N."/>
            <person name="Patil P.P."/>
            <person name="Chaudhry V."/>
            <person name="Patil P.B."/>
        </authorList>
    </citation>
    <scope>NUCLEOTIDE SEQUENCE [LARGE SCALE GENOMIC DNA]</scope>
    <source>
        <strain evidence="4 5">NS226</strain>
    </source>
</reference>
<dbReference type="OrthoDB" id="271711at2"/>
<dbReference type="SUPFAM" id="SSF51735">
    <property type="entry name" value="NAD(P)-binding Rossmann-fold domains"/>
    <property type="match status" value="1"/>
</dbReference>
<dbReference type="InterPro" id="IPR000669">
    <property type="entry name" value="Mannitol_DH"/>
</dbReference>
<proteinExistence type="predicted"/>
<dbReference type="InterPro" id="IPR013131">
    <property type="entry name" value="Mannitol_DH_N"/>
</dbReference>
<evidence type="ECO:0000313" key="5">
    <source>
        <dbReference type="Proteomes" id="UP000078272"/>
    </source>
</evidence>
<comment type="caution">
    <text evidence="4">The sequence shown here is derived from an EMBL/GenBank/DDBJ whole genome shotgun (WGS) entry which is preliminary data.</text>
</comment>
<dbReference type="InterPro" id="IPR013118">
    <property type="entry name" value="Mannitol_DH_C"/>
</dbReference>
<dbReference type="Pfam" id="PF08125">
    <property type="entry name" value="Mannitol_dh_C"/>
    <property type="match status" value="1"/>
</dbReference>
<dbReference type="InterPro" id="IPR050988">
    <property type="entry name" value="Mannitol_DH/Oxidoreductase"/>
</dbReference>
<dbReference type="RefSeq" id="WP_058636215.1">
    <property type="nucleotide sequence ID" value="NZ_LDPZ01000052.1"/>
</dbReference>
<evidence type="ECO:0000313" key="4">
    <source>
        <dbReference type="EMBL" id="KTQ85898.1"/>
    </source>
</evidence>
<dbReference type="InterPro" id="IPR036291">
    <property type="entry name" value="NAD(P)-bd_dom_sf"/>
</dbReference>
<accession>A0A175R498</accession>
<sequence length="493" mass="52867">MTDRPRLSDATLPLLPPGIGRVAYERGAARAGIVHLGLGAFHRGHQAVFADDALARGDMGWGVVAASLRSPETRDALAPQDGLYTFALRDGAKVEARVIGSLLRVLVAPEDPEALVAALADPDVKLVTLTVTEKGYGIDRATGGLDRADARIAADLRPGALPSTVLGFLAAGLDRRRRAGAPPLTLVSCDNLPKNGEMLHRVLREFAAEKDAALGRYVEREIACPSSMVDRIVPATTDADREVIGALTGLDDAWPVLAEPAFDWIVEDRFAGERPPFEASGVRFVEDVEPYEHMKLRLLNGAHTAIAAIGRLAGFETVPETVRHPAVQVFLARFWAEAESTLSIYPAIARAYREALLPRFSNPALPHRTAQIATDASLKVPQRLVAPLRERLARGESIEALTCAIAAWLRSCGGVNDAGTSYLVSDPALMAWAGRPKQPLAPAEEASAFLGFEAVFGRDLMQNDSFAAALREAVSDIAEMGVLATLERRFGCV</sequence>
<keyword evidence="1" id="KW-0560">Oxidoreductase</keyword>
<dbReference type="PANTHER" id="PTHR43362">
    <property type="entry name" value="MANNITOL DEHYDROGENASE DSF1-RELATED"/>
    <property type="match status" value="1"/>
</dbReference>
<dbReference type="STRING" id="401562.NS365_02375"/>
<dbReference type="Pfam" id="PF01232">
    <property type="entry name" value="Mannitol_dh"/>
    <property type="match status" value="1"/>
</dbReference>
<gene>
    <name evidence="4" type="ORF">NS226_18560</name>
</gene>
<dbReference type="SUPFAM" id="SSF48179">
    <property type="entry name" value="6-phosphogluconate dehydrogenase C-terminal domain-like"/>
    <property type="match status" value="1"/>
</dbReference>
<organism evidence="4 5">
    <name type="scientific">Aureimonas ureilytica</name>
    <dbReference type="NCBI Taxonomy" id="401562"/>
    <lineage>
        <taxon>Bacteria</taxon>
        <taxon>Pseudomonadati</taxon>
        <taxon>Pseudomonadota</taxon>
        <taxon>Alphaproteobacteria</taxon>
        <taxon>Hyphomicrobiales</taxon>
        <taxon>Aurantimonadaceae</taxon>
        <taxon>Aureimonas</taxon>
    </lineage>
</organism>
<dbReference type="GO" id="GO:0016616">
    <property type="term" value="F:oxidoreductase activity, acting on the CH-OH group of donors, NAD or NADP as acceptor"/>
    <property type="evidence" value="ECO:0007669"/>
    <property type="project" value="TreeGrafter"/>
</dbReference>
<dbReference type="InterPro" id="IPR008927">
    <property type="entry name" value="6-PGluconate_DH-like_C_sf"/>
</dbReference>
<dbReference type="PANTHER" id="PTHR43362:SF1">
    <property type="entry name" value="MANNITOL DEHYDROGENASE 2-RELATED"/>
    <property type="match status" value="1"/>
</dbReference>